<evidence type="ECO:0000313" key="2">
    <source>
        <dbReference type="EMBL" id="MFD1586043.1"/>
    </source>
</evidence>
<keyword evidence="1" id="KW-0812">Transmembrane</keyword>
<organism evidence="2 3">
    <name type="scientific">Halorientalis brevis</name>
    <dbReference type="NCBI Taxonomy" id="1126241"/>
    <lineage>
        <taxon>Archaea</taxon>
        <taxon>Methanobacteriati</taxon>
        <taxon>Methanobacteriota</taxon>
        <taxon>Stenosarchaea group</taxon>
        <taxon>Halobacteria</taxon>
        <taxon>Halobacteriales</taxon>
        <taxon>Haloarculaceae</taxon>
        <taxon>Halorientalis</taxon>
    </lineage>
</organism>
<evidence type="ECO:0000313" key="3">
    <source>
        <dbReference type="Proteomes" id="UP001597119"/>
    </source>
</evidence>
<protein>
    <recommendedName>
        <fullName evidence="4">Phospholipase_D-nuclease N-terminal</fullName>
    </recommendedName>
</protein>
<reference evidence="2 3" key="1">
    <citation type="journal article" date="2019" name="Int. J. Syst. Evol. Microbiol.">
        <title>The Global Catalogue of Microorganisms (GCM) 10K type strain sequencing project: providing services to taxonomists for standard genome sequencing and annotation.</title>
        <authorList>
            <consortium name="The Broad Institute Genomics Platform"/>
            <consortium name="The Broad Institute Genome Sequencing Center for Infectious Disease"/>
            <person name="Wu L."/>
            <person name="Ma J."/>
        </authorList>
    </citation>
    <scope>NUCLEOTIDE SEQUENCE [LARGE SCALE GENOMIC DNA]</scope>
    <source>
        <strain evidence="2 3">CGMCC 1.12125</strain>
    </source>
</reference>
<feature type="transmembrane region" description="Helical" evidence="1">
    <location>
        <begin position="36"/>
        <end position="60"/>
    </location>
</feature>
<dbReference type="RefSeq" id="WP_247376635.1">
    <property type="nucleotide sequence ID" value="NZ_JALLGV010000003.1"/>
</dbReference>
<evidence type="ECO:0008006" key="4">
    <source>
        <dbReference type="Google" id="ProtNLM"/>
    </source>
</evidence>
<keyword evidence="3" id="KW-1185">Reference proteome</keyword>
<comment type="caution">
    <text evidence="2">The sequence shown here is derived from an EMBL/GenBank/DDBJ whole genome shotgun (WGS) entry which is preliminary data.</text>
</comment>
<keyword evidence="1" id="KW-1133">Transmembrane helix</keyword>
<accession>A0ABD6C9J5</accession>
<keyword evidence="1" id="KW-0472">Membrane</keyword>
<gene>
    <name evidence="2" type="ORF">ACFR9U_03545</name>
</gene>
<feature type="transmembrane region" description="Helical" evidence="1">
    <location>
        <begin position="6"/>
        <end position="24"/>
    </location>
</feature>
<dbReference type="Proteomes" id="UP001597119">
    <property type="component" value="Unassembled WGS sequence"/>
</dbReference>
<dbReference type="EMBL" id="JBHUDJ010000001">
    <property type="protein sequence ID" value="MFD1586043.1"/>
    <property type="molecule type" value="Genomic_DNA"/>
</dbReference>
<evidence type="ECO:0000256" key="1">
    <source>
        <dbReference type="SAM" id="Phobius"/>
    </source>
</evidence>
<proteinExistence type="predicted"/>
<sequence length="77" mass="8580">MVEIVVPWFLAIPLAAFGAVWIYRDASKRNMDTADMWAVGFFIGFFFPPIIGAVLVYAYYLQKRNRGGGSADGVSTR</sequence>
<dbReference type="AlphaFoldDB" id="A0ABD6C9J5"/>
<name>A0ABD6C9J5_9EURY</name>